<evidence type="ECO:0000313" key="1">
    <source>
        <dbReference type="EMBL" id="MCY1137162.1"/>
    </source>
</evidence>
<keyword evidence="2" id="KW-1185">Reference proteome</keyword>
<gene>
    <name evidence="1" type="ORF">OWR29_04065</name>
</gene>
<reference evidence="1" key="1">
    <citation type="submission" date="2022-11" db="EMBL/GenBank/DDBJ databases">
        <authorList>
            <person name="Somphong A."/>
            <person name="Phongsopitanun W."/>
        </authorList>
    </citation>
    <scope>NUCLEOTIDE SEQUENCE</scope>
    <source>
        <strain evidence="1">Pm04-4</strain>
    </source>
</reference>
<dbReference type="EMBL" id="JAPNTZ010000001">
    <property type="protein sequence ID" value="MCY1137162.1"/>
    <property type="molecule type" value="Genomic_DNA"/>
</dbReference>
<dbReference type="RefSeq" id="WP_267560993.1">
    <property type="nucleotide sequence ID" value="NZ_JAPNTZ010000001.1"/>
</dbReference>
<dbReference type="Proteomes" id="UP001151002">
    <property type="component" value="Unassembled WGS sequence"/>
</dbReference>
<sequence>MALRMHTAEERPDLWERGIPSAAVWPEYNLHGDRLNRWWPHLDGSCCTTTSPTRS</sequence>
<comment type="caution">
    <text evidence="1">The sequence shown here is derived from an EMBL/GenBank/DDBJ whole genome shotgun (WGS) entry which is preliminary data.</text>
</comment>
<name>A0ABT4ASM5_9ACTN</name>
<evidence type="ECO:0000313" key="2">
    <source>
        <dbReference type="Proteomes" id="UP001151002"/>
    </source>
</evidence>
<accession>A0ABT4ASM5</accession>
<organism evidence="1 2">
    <name type="scientific">Paractinoplanes pyxinae</name>
    <dbReference type="NCBI Taxonomy" id="2997416"/>
    <lineage>
        <taxon>Bacteria</taxon>
        <taxon>Bacillati</taxon>
        <taxon>Actinomycetota</taxon>
        <taxon>Actinomycetes</taxon>
        <taxon>Micromonosporales</taxon>
        <taxon>Micromonosporaceae</taxon>
        <taxon>Paractinoplanes</taxon>
    </lineage>
</organism>
<protein>
    <submittedName>
        <fullName evidence="1">Uncharacterized protein</fullName>
    </submittedName>
</protein>
<proteinExistence type="predicted"/>